<evidence type="ECO:0000256" key="3">
    <source>
        <dbReference type="ARBA" id="ARBA00022827"/>
    </source>
</evidence>
<keyword evidence="3" id="KW-0274">FAD</keyword>
<keyword evidence="8" id="KW-1185">Reference proteome</keyword>
<gene>
    <name evidence="7" type="ORF">CE91St30_21400</name>
</gene>
<dbReference type="Pfam" id="PF00890">
    <property type="entry name" value="FAD_binding_2"/>
    <property type="match status" value="1"/>
</dbReference>
<dbReference type="InterPro" id="IPR003953">
    <property type="entry name" value="FAD-dep_OxRdtase_2_FAD-bd"/>
</dbReference>
<dbReference type="PANTHER" id="PTHR43400:SF10">
    <property type="entry name" value="3-OXOSTEROID 1-DEHYDROGENASE"/>
    <property type="match status" value="1"/>
</dbReference>
<evidence type="ECO:0000256" key="4">
    <source>
        <dbReference type="ARBA" id="ARBA00023002"/>
    </source>
</evidence>
<name>A0ABN6MJ92_9ACTN</name>
<evidence type="ECO:0000256" key="5">
    <source>
        <dbReference type="SAM" id="SignalP"/>
    </source>
</evidence>
<evidence type="ECO:0000259" key="6">
    <source>
        <dbReference type="PROSITE" id="PS50943"/>
    </source>
</evidence>
<dbReference type="PROSITE" id="PS51318">
    <property type="entry name" value="TAT"/>
    <property type="match status" value="1"/>
</dbReference>
<dbReference type="PRINTS" id="PR00411">
    <property type="entry name" value="PNDRDTASEI"/>
</dbReference>
<feature type="chain" id="PRO_5045942030" evidence="5">
    <location>
        <begin position="39"/>
        <end position="566"/>
    </location>
</feature>
<reference evidence="7 8" key="1">
    <citation type="submission" date="2022-01" db="EMBL/GenBank/DDBJ databases">
        <title>Novel bile acid biosynthetic pathways are enriched in the microbiome of centenarians.</title>
        <authorList>
            <person name="Sato Y."/>
            <person name="Atarashi K."/>
            <person name="Plichta R.D."/>
            <person name="Arai Y."/>
            <person name="Sasajima S."/>
            <person name="Kearney M.S."/>
            <person name="Suda W."/>
            <person name="Takeshita K."/>
            <person name="Sasaki T."/>
            <person name="Okamoto S."/>
            <person name="Skelly N.A."/>
            <person name="Okamura Y."/>
            <person name="Vlamakis H."/>
            <person name="Li Y."/>
            <person name="Tanoue T."/>
            <person name="Takei H."/>
            <person name="Nittono H."/>
            <person name="Narushima S."/>
            <person name="Irie J."/>
            <person name="Itoh H."/>
            <person name="Moriya K."/>
            <person name="Sugiura Y."/>
            <person name="Suematsu M."/>
            <person name="Moritoki N."/>
            <person name="Shibata S."/>
            <person name="Littman R.D."/>
            <person name="Fischbach A.M."/>
            <person name="Uwamino Y."/>
            <person name="Inoue T."/>
            <person name="Honda A."/>
            <person name="Hattori M."/>
            <person name="Murai T."/>
            <person name="Xavier J.R."/>
            <person name="Hirose N."/>
            <person name="Honda K."/>
        </authorList>
    </citation>
    <scope>NUCLEOTIDE SEQUENCE [LARGE SCALE GENOMIC DNA]</scope>
    <source>
        <strain evidence="7 8">CE91-St30</strain>
    </source>
</reference>
<keyword evidence="2" id="KW-0285">Flavoprotein</keyword>
<feature type="domain" description="HTH cro/C1-type" evidence="6">
    <location>
        <begin position="431"/>
        <end position="456"/>
    </location>
</feature>
<dbReference type="InterPro" id="IPR001387">
    <property type="entry name" value="Cro/C1-type_HTH"/>
</dbReference>
<proteinExistence type="predicted"/>
<sequence length="566" mass="60697">MKSSTTMQKSGMSRRAFLGLGATAAALAGAGLAGCAPAAPSASAEGGSGADAATDWLGAEPEIDESDIVETVDTEVLVCGAGTSGLFAACSAAEEGAKVVCLEKGSIGGGVRDNLGSINSRLQKEAGVEIDENEICNDLTRYANNYCNQRLYHIWAQNSGEAIDWYQDRLEEAGFELFFEGAENAKPSRYKHWPTGHIPSWPADAEFAGLKDVVNGKIVLGDYAKEKGVDFRFLTPLVKLVKEGDKVTGAIAKGPDGYIRINASKGTVVCTGGYARNEDMLKALQPQTLSKYSLSIAIDGTTGDGIKSCLWAGAHMDEAHTAMVFDRVAVKPDEYGGAETVGSLFWMGSNPWLKVNLNGERFTNESAPYDYVLNAAIAQPHHTVVDIWDSDYATYLEQFDIHGCARVYPFDNGAPTNMTLEVTEGINEGLIENGYIIKADTIEELAKGLGIPADNLKKTVDRQNENFDNQIDPDFGKEDFRLSAIRTPPFYGVRTSGYMLCTLDGITINEDFQAVDEGGNAIEGLYVAGVDSGSYFAHTYPNMSTGHCCGRSVTFARMIGKALAAK</sequence>
<evidence type="ECO:0000256" key="2">
    <source>
        <dbReference type="ARBA" id="ARBA00022630"/>
    </source>
</evidence>
<dbReference type="PANTHER" id="PTHR43400">
    <property type="entry name" value="FUMARATE REDUCTASE"/>
    <property type="match status" value="1"/>
</dbReference>
<dbReference type="SUPFAM" id="SSF56425">
    <property type="entry name" value="Succinate dehydrogenase/fumarate reductase flavoprotein, catalytic domain"/>
    <property type="match status" value="1"/>
</dbReference>
<dbReference type="RefSeq" id="WP_244385991.1">
    <property type="nucleotide sequence ID" value="NZ_AP025564.1"/>
</dbReference>
<evidence type="ECO:0000256" key="1">
    <source>
        <dbReference type="ARBA" id="ARBA00001974"/>
    </source>
</evidence>
<keyword evidence="5" id="KW-0732">Signal</keyword>
<evidence type="ECO:0000313" key="7">
    <source>
        <dbReference type="EMBL" id="BDE96807.1"/>
    </source>
</evidence>
<dbReference type="InterPro" id="IPR006311">
    <property type="entry name" value="TAT_signal"/>
</dbReference>
<dbReference type="InterPro" id="IPR036188">
    <property type="entry name" value="FAD/NAD-bd_sf"/>
</dbReference>
<protein>
    <submittedName>
        <fullName evidence="7">FAD-binding dehydrogenase</fullName>
    </submittedName>
</protein>
<feature type="signal peptide" evidence="5">
    <location>
        <begin position="1"/>
        <end position="38"/>
    </location>
</feature>
<evidence type="ECO:0000313" key="8">
    <source>
        <dbReference type="Proteomes" id="UP001320544"/>
    </source>
</evidence>
<dbReference type="InterPro" id="IPR050315">
    <property type="entry name" value="FAD-oxidoreductase_2"/>
</dbReference>
<dbReference type="PROSITE" id="PS51257">
    <property type="entry name" value="PROKAR_LIPOPROTEIN"/>
    <property type="match status" value="1"/>
</dbReference>
<dbReference type="SUPFAM" id="SSF51905">
    <property type="entry name" value="FAD/NAD(P)-binding domain"/>
    <property type="match status" value="1"/>
</dbReference>
<keyword evidence="4" id="KW-0560">Oxidoreductase</keyword>
<comment type="cofactor">
    <cofactor evidence="1">
        <name>FAD</name>
        <dbReference type="ChEBI" id="CHEBI:57692"/>
    </cofactor>
</comment>
<dbReference type="Gene3D" id="3.50.50.60">
    <property type="entry name" value="FAD/NAD(P)-binding domain"/>
    <property type="match status" value="2"/>
</dbReference>
<dbReference type="InterPro" id="IPR027477">
    <property type="entry name" value="Succ_DH/fumarate_Rdtase_cat_sf"/>
</dbReference>
<dbReference type="PROSITE" id="PS50943">
    <property type="entry name" value="HTH_CROC1"/>
    <property type="match status" value="1"/>
</dbReference>
<accession>A0ABN6MJ92</accession>
<organism evidence="7 8">
    <name type="scientific">Raoultibacter timonensis</name>
    <dbReference type="NCBI Taxonomy" id="1907662"/>
    <lineage>
        <taxon>Bacteria</taxon>
        <taxon>Bacillati</taxon>
        <taxon>Actinomycetota</taxon>
        <taxon>Coriobacteriia</taxon>
        <taxon>Eggerthellales</taxon>
        <taxon>Eggerthellaceae</taxon>
        <taxon>Raoultibacter</taxon>
    </lineage>
</organism>
<dbReference type="Gene3D" id="3.90.700.10">
    <property type="entry name" value="Succinate dehydrogenase/fumarate reductase flavoprotein, catalytic domain"/>
    <property type="match status" value="1"/>
</dbReference>
<dbReference type="Proteomes" id="UP001320544">
    <property type="component" value="Chromosome"/>
</dbReference>
<dbReference type="EMBL" id="AP025564">
    <property type="protein sequence ID" value="BDE96807.1"/>
    <property type="molecule type" value="Genomic_DNA"/>
</dbReference>